<dbReference type="SUPFAM" id="SSF46955">
    <property type="entry name" value="Putative DNA-binding domain"/>
    <property type="match status" value="1"/>
</dbReference>
<dbReference type="RefSeq" id="WP_259029053.1">
    <property type="nucleotide sequence ID" value="NZ_JANUNF010000001.1"/>
</dbReference>
<feature type="domain" description="Helix-turn-helix" evidence="1">
    <location>
        <begin position="41"/>
        <end position="90"/>
    </location>
</feature>
<organism evidence="2 3">
    <name type="scientific">Bacteroides cellulosilyticus</name>
    <dbReference type="NCBI Taxonomy" id="246787"/>
    <lineage>
        <taxon>Bacteria</taxon>
        <taxon>Pseudomonadati</taxon>
        <taxon>Bacteroidota</taxon>
        <taxon>Bacteroidia</taxon>
        <taxon>Bacteroidales</taxon>
        <taxon>Bacteroidaceae</taxon>
        <taxon>Bacteroides</taxon>
    </lineage>
</organism>
<evidence type="ECO:0000313" key="2">
    <source>
        <dbReference type="EMBL" id="MDE8693677.1"/>
    </source>
</evidence>
<dbReference type="PANTHER" id="PTHR34585">
    <property type="match status" value="1"/>
</dbReference>
<sequence>MELITKDHEVIQKLFLIIHRLKAEIESISITCRPSMNGEVYLDHEQVCKILHVSKRTLQSYRNDGFLPYIQLPGKVIYKESDIQNLLEENYIRSRLDVLD</sequence>
<name>A0AAW6M3W3_9BACE</name>
<proteinExistence type="predicted"/>
<comment type="caution">
    <text evidence="2">The sequence shown here is derived from an EMBL/GenBank/DDBJ whole genome shotgun (WGS) entry which is preliminary data.</text>
</comment>
<protein>
    <submittedName>
        <fullName evidence="2">Helix-turn-helix domain-containing protein</fullName>
    </submittedName>
</protein>
<evidence type="ECO:0000259" key="1">
    <source>
        <dbReference type="Pfam" id="PF12728"/>
    </source>
</evidence>
<dbReference type="EMBL" id="JARFID010000004">
    <property type="protein sequence ID" value="MDE8693677.1"/>
    <property type="molecule type" value="Genomic_DNA"/>
</dbReference>
<gene>
    <name evidence="2" type="ORF">PZH42_06135</name>
</gene>
<dbReference type="Pfam" id="PF12728">
    <property type="entry name" value="HTH_17"/>
    <property type="match status" value="1"/>
</dbReference>
<accession>A0AAW6M3W3</accession>
<dbReference type="InterPro" id="IPR009061">
    <property type="entry name" value="DNA-bd_dom_put_sf"/>
</dbReference>
<dbReference type="PANTHER" id="PTHR34585:SF22">
    <property type="entry name" value="HELIX-TURN-HELIX DOMAIN-CONTAINING PROTEIN"/>
    <property type="match status" value="1"/>
</dbReference>
<dbReference type="InterPro" id="IPR041657">
    <property type="entry name" value="HTH_17"/>
</dbReference>
<dbReference type="Proteomes" id="UP001221924">
    <property type="component" value="Unassembled WGS sequence"/>
</dbReference>
<dbReference type="AlphaFoldDB" id="A0AAW6M3W3"/>
<evidence type="ECO:0000313" key="3">
    <source>
        <dbReference type="Proteomes" id="UP001221924"/>
    </source>
</evidence>
<reference evidence="2" key="1">
    <citation type="submission" date="2023-03" db="EMBL/GenBank/DDBJ databases">
        <title>DFI Biobank Strains.</title>
        <authorList>
            <person name="Mostad J."/>
            <person name="Paddock L."/>
            <person name="Medina S."/>
            <person name="Waligurski E."/>
            <person name="Barat B."/>
            <person name="Smith R."/>
            <person name="Burgo V."/>
            <person name="Metcalfe C."/>
            <person name="Woodson C."/>
            <person name="Sundararajan A."/>
            <person name="Ramaswamy R."/>
            <person name="Lin H."/>
            <person name="Pamer E.G."/>
        </authorList>
    </citation>
    <scope>NUCLEOTIDE SEQUENCE</scope>
    <source>
        <strain evidence="2">DFI.9.5</strain>
    </source>
</reference>